<dbReference type="InterPro" id="IPR045518">
    <property type="entry name" value="2EXR"/>
</dbReference>
<evidence type="ECO:0000313" key="4">
    <source>
        <dbReference type="Proteomes" id="UP000783213"/>
    </source>
</evidence>
<keyword evidence="4" id="KW-1185">Reference proteome</keyword>
<evidence type="ECO:0000313" key="3">
    <source>
        <dbReference type="EMBL" id="KAF7931585.1"/>
    </source>
</evidence>
<dbReference type="PANTHER" id="PTHR35910:SF6">
    <property type="entry name" value="2EXR DOMAIN-CONTAINING PROTEIN"/>
    <property type="match status" value="1"/>
</dbReference>
<accession>A0ABQ7IQJ4</accession>
<feature type="compositionally biased region" description="Basic and acidic residues" evidence="1">
    <location>
        <begin position="14"/>
        <end position="50"/>
    </location>
</feature>
<name>A0ABQ7IQJ4_9HELO</name>
<feature type="compositionally biased region" description="Polar residues" evidence="1">
    <location>
        <begin position="59"/>
        <end position="68"/>
    </location>
</feature>
<dbReference type="RefSeq" id="XP_038811477.1">
    <property type="nucleotide sequence ID" value="XM_038951941.1"/>
</dbReference>
<sequence>MTDHTPGIISSYHNEPREMKLEDKTEKDLDSSSHLKDEGKEKNSNSDGPHKNNILDLIRSSTSGTSHQDSQELRDEGTENEARSAPFDRKTETASRKERRYELVAADPLHGITSSTLDFIYATLEDENLSKSSELSDKIRQAFSALEDELFNEDEEAIFERFPKLPPEVRTMIWKLNLLEPKVVRVGIVPTERTIEQWQYCAGDLMKIDGHMPMLLERNSILKTPPCSLLSVNRESRDQALQVHGVFWEQRRPCEKAEGGYVSINRIYVNWEIDTLWLDYNISVAWHDNKMDPSDILITPMPAYDKVRRLATPGESIEWPCDYQVSDTGLAIADFPNLEELFLLVPTKETEWSDPILVPTPINTKFCSFLDKFDADSLGSGIEFFFGEDEYDIITENLDIGELRDNVYFVFQHTLENFASADNEEEIEAGYIRDLSTWEWPDVRFMEVSTIEKEKVKVVAEALLEVLPAGVYEVDDEDTDEESRGPSSTSFYYMLLLRR</sequence>
<dbReference type="EMBL" id="RCSX01000008">
    <property type="protein sequence ID" value="KAF7931585.1"/>
    <property type="molecule type" value="Genomic_DNA"/>
</dbReference>
<proteinExistence type="predicted"/>
<dbReference type="Pfam" id="PF20150">
    <property type="entry name" value="2EXR"/>
    <property type="match status" value="1"/>
</dbReference>
<organism evidence="3 4">
    <name type="scientific">Botrytis deweyae</name>
    <dbReference type="NCBI Taxonomy" id="2478750"/>
    <lineage>
        <taxon>Eukaryota</taxon>
        <taxon>Fungi</taxon>
        <taxon>Dikarya</taxon>
        <taxon>Ascomycota</taxon>
        <taxon>Pezizomycotina</taxon>
        <taxon>Leotiomycetes</taxon>
        <taxon>Helotiales</taxon>
        <taxon>Sclerotiniaceae</taxon>
        <taxon>Botrytis</taxon>
    </lineage>
</organism>
<feature type="region of interest" description="Disordered" evidence="1">
    <location>
        <begin position="1"/>
        <end position="97"/>
    </location>
</feature>
<dbReference type="GeneID" id="62231095"/>
<feature type="domain" description="2EXR" evidence="2">
    <location>
        <begin position="159"/>
        <end position="276"/>
    </location>
</feature>
<comment type="caution">
    <text evidence="3">The sequence shown here is derived from an EMBL/GenBank/DDBJ whole genome shotgun (WGS) entry which is preliminary data.</text>
</comment>
<dbReference type="Proteomes" id="UP000783213">
    <property type="component" value="Unassembled WGS sequence"/>
</dbReference>
<evidence type="ECO:0000256" key="1">
    <source>
        <dbReference type="SAM" id="MobiDB-lite"/>
    </source>
</evidence>
<evidence type="ECO:0000259" key="2">
    <source>
        <dbReference type="Pfam" id="PF20150"/>
    </source>
</evidence>
<dbReference type="PANTHER" id="PTHR35910">
    <property type="entry name" value="2EXR DOMAIN-CONTAINING PROTEIN"/>
    <property type="match status" value="1"/>
</dbReference>
<gene>
    <name evidence="3" type="ORF">EAE98_004321</name>
</gene>
<reference evidence="3 4" key="1">
    <citation type="journal article" date="2020" name="Genome Biol. Evol.">
        <title>Comparative genomics of Sclerotiniaceae.</title>
        <authorList>
            <person name="Valero Jimenez C.A."/>
            <person name="Steentjes M."/>
            <person name="Scholten O.E."/>
            <person name="Van Kan J.A.L."/>
        </authorList>
    </citation>
    <scope>NUCLEOTIDE SEQUENCE [LARGE SCALE GENOMIC DNA]</scope>
    <source>
        <strain evidence="3 4">B1</strain>
    </source>
</reference>
<feature type="compositionally biased region" description="Basic and acidic residues" evidence="1">
    <location>
        <begin position="69"/>
        <end position="97"/>
    </location>
</feature>
<protein>
    <recommendedName>
        <fullName evidence="2">2EXR domain-containing protein</fullName>
    </recommendedName>
</protein>